<keyword evidence="1" id="KW-0472">Membrane</keyword>
<proteinExistence type="predicted"/>
<reference evidence="2 3" key="1">
    <citation type="submission" date="2016-11" db="EMBL/GenBank/DDBJ databases">
        <title>The macronuclear genome of Stentor coeruleus: a giant cell with tiny introns.</title>
        <authorList>
            <person name="Slabodnick M."/>
            <person name="Ruby J.G."/>
            <person name="Reiff S.B."/>
            <person name="Swart E.C."/>
            <person name="Gosai S."/>
            <person name="Prabakaran S."/>
            <person name="Witkowska E."/>
            <person name="Larue G.E."/>
            <person name="Fisher S."/>
            <person name="Freeman R.M."/>
            <person name="Gunawardena J."/>
            <person name="Chu W."/>
            <person name="Stover N.A."/>
            <person name="Gregory B.D."/>
            <person name="Nowacki M."/>
            <person name="Derisi J."/>
            <person name="Roy S.W."/>
            <person name="Marshall W.F."/>
            <person name="Sood P."/>
        </authorList>
    </citation>
    <scope>NUCLEOTIDE SEQUENCE [LARGE SCALE GENOMIC DNA]</scope>
    <source>
        <strain evidence="2">WM001</strain>
    </source>
</reference>
<dbReference type="AlphaFoldDB" id="A0A1R2ALW8"/>
<sequence length="141" mass="16066">MSKSSFLTGYHGEESSAPIKGSEKNIKDLFLPGQLNIKIVLEKDNYGFLTEVAKKQSSLSLVSSLFGTFTGLMGLFGFFMKIIEKISKFKIPKNKIEPFKRIIKTRMHFENIFKDLVLDTSFADNFSSINPLHSTEDERFK</sequence>
<keyword evidence="3" id="KW-1185">Reference proteome</keyword>
<dbReference type="Proteomes" id="UP000187209">
    <property type="component" value="Unassembled WGS sequence"/>
</dbReference>
<comment type="caution">
    <text evidence="2">The sequence shown here is derived from an EMBL/GenBank/DDBJ whole genome shotgun (WGS) entry which is preliminary data.</text>
</comment>
<accession>A0A1R2ALW8</accession>
<name>A0A1R2ALW8_9CILI</name>
<evidence type="ECO:0000313" key="3">
    <source>
        <dbReference type="Proteomes" id="UP000187209"/>
    </source>
</evidence>
<gene>
    <name evidence="2" type="ORF">SteCoe_38072</name>
</gene>
<keyword evidence="1" id="KW-1133">Transmembrane helix</keyword>
<dbReference type="EMBL" id="MPUH01002088">
    <property type="protein sequence ID" value="OMJ65517.1"/>
    <property type="molecule type" value="Genomic_DNA"/>
</dbReference>
<protein>
    <submittedName>
        <fullName evidence="2">Uncharacterized protein</fullName>
    </submittedName>
</protein>
<evidence type="ECO:0000256" key="1">
    <source>
        <dbReference type="SAM" id="Phobius"/>
    </source>
</evidence>
<keyword evidence="1" id="KW-0812">Transmembrane</keyword>
<organism evidence="2 3">
    <name type="scientific">Stentor coeruleus</name>
    <dbReference type="NCBI Taxonomy" id="5963"/>
    <lineage>
        <taxon>Eukaryota</taxon>
        <taxon>Sar</taxon>
        <taxon>Alveolata</taxon>
        <taxon>Ciliophora</taxon>
        <taxon>Postciliodesmatophora</taxon>
        <taxon>Heterotrichea</taxon>
        <taxon>Heterotrichida</taxon>
        <taxon>Stentoridae</taxon>
        <taxon>Stentor</taxon>
    </lineage>
</organism>
<evidence type="ECO:0000313" key="2">
    <source>
        <dbReference type="EMBL" id="OMJ65517.1"/>
    </source>
</evidence>
<feature type="transmembrane region" description="Helical" evidence="1">
    <location>
        <begin position="61"/>
        <end position="83"/>
    </location>
</feature>